<gene>
    <name evidence="2" type="ORF">CDOO_12830</name>
</gene>
<proteinExistence type="predicted"/>
<organism evidence="2 3">
    <name type="scientific">Corynebacterium doosanense CAU 212 = DSM 45436</name>
    <dbReference type="NCBI Taxonomy" id="558173"/>
    <lineage>
        <taxon>Bacteria</taxon>
        <taxon>Bacillati</taxon>
        <taxon>Actinomycetota</taxon>
        <taxon>Actinomycetes</taxon>
        <taxon>Mycobacteriales</taxon>
        <taxon>Corynebacteriaceae</taxon>
        <taxon>Corynebacterium</taxon>
    </lineage>
</organism>
<keyword evidence="1" id="KW-1133">Transmembrane helix</keyword>
<keyword evidence="1" id="KW-0812">Transmembrane</keyword>
<dbReference type="EMBL" id="CP006764">
    <property type="protein sequence ID" value="AIT62048.1"/>
    <property type="molecule type" value="Genomic_DNA"/>
</dbReference>
<protein>
    <submittedName>
        <fullName evidence="2">Membrane protein</fullName>
    </submittedName>
</protein>
<dbReference type="KEGG" id="cdo:CDOO_12830"/>
<reference evidence="2 3" key="1">
    <citation type="submission" date="2013-09" db="EMBL/GenBank/DDBJ databases">
        <title>Complete genome sequence of Corynebacterium doosanense CAU 212(T) (=DSM 45436(T)), isolated from activated sludge.</title>
        <authorList>
            <person name="Schaffert L."/>
            <person name="Albersmeier A."/>
            <person name="Kalinowski J."/>
            <person name="Ruckert C."/>
        </authorList>
    </citation>
    <scope>NUCLEOTIDE SEQUENCE [LARGE SCALE GENOMIC DNA]</scope>
    <source>
        <strain evidence="2 3">CAU 212</strain>
    </source>
</reference>
<dbReference type="RefSeq" id="WP_018022001.1">
    <property type="nucleotide sequence ID" value="NZ_AQUX01000005.1"/>
</dbReference>
<sequence length="50" mass="5940">MYAWLIHLIPGRRWFRVLVVFAVAIAVFLLFMEVVFPWVSERMPYAEVAV</sequence>
<dbReference type="Proteomes" id="UP000029914">
    <property type="component" value="Chromosome"/>
</dbReference>
<feature type="transmembrane region" description="Helical" evidence="1">
    <location>
        <begin position="14"/>
        <end position="36"/>
    </location>
</feature>
<evidence type="ECO:0000313" key="2">
    <source>
        <dbReference type="EMBL" id="AIT62048.1"/>
    </source>
</evidence>
<evidence type="ECO:0000256" key="1">
    <source>
        <dbReference type="SAM" id="Phobius"/>
    </source>
</evidence>
<dbReference type="AlphaFoldDB" id="A0A097IIW3"/>
<name>A0A097IIW3_9CORY</name>
<dbReference type="HOGENOM" id="CLU_186178_2_0_11"/>
<evidence type="ECO:0000313" key="3">
    <source>
        <dbReference type="Proteomes" id="UP000029914"/>
    </source>
</evidence>
<keyword evidence="1" id="KW-0472">Membrane</keyword>
<keyword evidence="3" id="KW-1185">Reference proteome</keyword>
<accession>A0A097IIW3</accession>